<organism evidence="1 2">
    <name type="scientific">Terrabacter lapilli</name>
    <dbReference type="NCBI Taxonomy" id="436231"/>
    <lineage>
        <taxon>Bacteria</taxon>
        <taxon>Bacillati</taxon>
        <taxon>Actinomycetota</taxon>
        <taxon>Actinomycetes</taxon>
        <taxon>Micrococcales</taxon>
        <taxon>Intrasporangiaceae</taxon>
        <taxon>Terrabacter</taxon>
    </lineage>
</organism>
<comment type="caution">
    <text evidence="1">The sequence shown here is derived from an EMBL/GenBank/DDBJ whole genome shotgun (WGS) entry which is preliminary data.</text>
</comment>
<gene>
    <name evidence="1" type="ORF">GCM10009817_37570</name>
</gene>
<proteinExistence type="predicted"/>
<dbReference type="Proteomes" id="UP001500013">
    <property type="component" value="Unassembled WGS sequence"/>
</dbReference>
<reference evidence="1 2" key="1">
    <citation type="journal article" date="2019" name="Int. J. Syst. Evol. Microbiol.">
        <title>The Global Catalogue of Microorganisms (GCM) 10K type strain sequencing project: providing services to taxonomists for standard genome sequencing and annotation.</title>
        <authorList>
            <consortium name="The Broad Institute Genomics Platform"/>
            <consortium name="The Broad Institute Genome Sequencing Center for Infectious Disease"/>
            <person name="Wu L."/>
            <person name="Ma J."/>
        </authorList>
    </citation>
    <scope>NUCLEOTIDE SEQUENCE [LARGE SCALE GENOMIC DNA]</scope>
    <source>
        <strain evidence="1 2">JCM 15628</strain>
    </source>
</reference>
<evidence type="ECO:0000313" key="2">
    <source>
        <dbReference type="Proteomes" id="UP001500013"/>
    </source>
</evidence>
<dbReference type="EMBL" id="BAAAPU010000011">
    <property type="protein sequence ID" value="GAA1991921.1"/>
    <property type="molecule type" value="Genomic_DNA"/>
</dbReference>
<name>A0ABN2ST51_9MICO</name>
<sequence length="1993" mass="195447">MLSPISGPDAAAGIGTQTATCTYTDKGGLTASSSATYSIVKAASTTTVTCSPSSLTYTGAPLTPCSATVTGTGGLSATVPVTYVANTNVGTATASAAFAGSITHNPSTGSATFSITKATSTTAVTCPSSAPWTGAAVTPCSATASGAGGLNVTLTPSYTANTAVGTASASAAFPGDANHTSSNDTKTFQIVPAQSVVAITCAGGQVYTGAALTPCTAKVTSAGGFEQPLTVSYTDNVAAGSATASASFAGDSAHAPASTSTSFAIAKAPSTVTIACDPTTTTYTGSPLTPCSAQATGAGIATPIVLTPVYAANTNAGTADVTASWIGDANHGPNKAASTFTISKAVSTVKVACPSSSVYSGSALTPCSATATGAGITTPVILDPSYSANINVGTAHVDAAWAGDANHTAGTDSATFAITQAPSTVTISCTGAPYTYSGAPLTPCTARADGAGIGTPIALTPDYTANTNAGTADVTASWAGDANHSPSSAASTFAIDKSTSTVTVTCPEVPQTFTGSPQQPCTARANGIAGLDVAVDHVVYTDNTNAGTATAWATYDGDANHTSSSASATFAIGRYTPVVTVSCPKDATYSGTAHSCTATVQGVGDELAGATTTIDYGVGGNVDAGDVSVIATFTAPSGSNYSDATGRAQFAIAPYTPTVNLSCPTTDTYNALPHPCTATVSGIGHELAAAQATIDYGARGNVNAGAVTATATFAGSGNYSDGTATDTFTIARFTPTVTVSCPTTATYTAAPHPCSASVKGVGDELDAATVAIDYGTHGNVAAGDVTAVGSFAGDANYAPATGSDAFTIAKATPTVTVTCDPTSATYTGSAITPCSARATGVGGLDAEVTPVTYTGNTDAGEATAWATYDGDDNHSGASSNSTFTITKAATTVTVSCVGSHVFTGEPIAPCTAKVTGVGGLDLPVSPVGYANNTLVGTASASASYDGDANHTGSKGGATFAITKAPSTVTVSCPSSEVYTGLPIAPCTARATGVGGLDVPLDTVSHTDNVNVGTASASAAYGGDANHDGSTGENTFVITKAPSTVTVSCATSEVYTGSAITPCSALLTGAGLQATGLTVGYSGNVVAGTATASAAWAGDSNHLGSKDSATFEITKAGSSVAVTCTDSVVYTGGELAPCTARATGAGELDVAVTPVTYSDNVDAGTATAVASYAGDPNHEASSGTGHFEITKASSEVTVTCTGPNVYTGSPIKPCSAIATGAGGLDVSLTQLGYVSNTDAGTATATATYAGDDNHNASTGERSFDITPADSTVRVSCPASQVYTGQPIEPCSATVTGVGGLEAEVTPLTYEANTNTGLATAAATYRGDHNHNGSEDHSGFEIDKAPSTVTVTCPPSMTFTGQAIEPCSALLNGAGLDATKLSVGYENNTHAGTATASAVWAGDDNHTGADGVEHFTIDKATSLVTVTCNPTTVTYTGSPLEPCLAAASGAGGLAVALTPVLYGANVNAGPASASATYVGGDDHLGSTGTATFQITKADSTIVFTCPQSSVYTGSAITPCTARVTGAGGLDLPLDVSYAANTNAGTATASASYAGDGNHNPASKNVTFTITPAQSQVALTCPESTVYTGGAIEPCSATATGPGGLKASVAVTYTNNLNVGTAAAATTYAGDANHTGSTASATFPITKADSTVKVTCPTSSIVYSGSAITPCSALLTGAGLQATSLTVAYGSNVNAGTSTASAAWAGDDNHTSSSASTTFTISKAPSTTTVTCGSGSFTYNGSPITPCSARAAGAGGLDLPVTPVTYSSNTNAGAVTASAAYAGDANHESSTGTATFQIAKAASTVTVTCTAGPFVYTGSAFTPCAARATGAGGLDIPVTVTYTNNVSVGTATASATYAGDANHESAAGRTSFAIAAWSLKGFYQPVDMTPAGGTTVLNSVKAGSTVPLKFQIYSGSTELTNVSAVKSFTTRNVGCSLDATDAPIDITSTGGTSLRYDSTGSQFIQNWQTPKTPGACLQVTMTAQDNSTLSAYFKLK</sequence>
<keyword evidence="2" id="KW-1185">Reference proteome</keyword>
<dbReference type="NCBIfam" id="NF038114">
    <property type="entry name" value="rightmost"/>
    <property type="match status" value="1"/>
</dbReference>
<accession>A0ABN2ST51</accession>
<evidence type="ECO:0000313" key="1">
    <source>
        <dbReference type="EMBL" id="GAA1991921.1"/>
    </source>
</evidence>
<protein>
    <submittedName>
        <fullName evidence="1">Ig-like domain-containing protein</fullName>
    </submittedName>
</protein>